<gene>
    <name evidence="15" type="ORF">RIF29_36604</name>
</gene>
<proteinExistence type="inferred from homology"/>
<evidence type="ECO:0000256" key="8">
    <source>
        <dbReference type="ARBA" id="ARBA00023002"/>
    </source>
</evidence>
<dbReference type="FunFam" id="1.10.630.10:FF:000012">
    <property type="entry name" value="Cytochrome P450 family protein"/>
    <property type="match status" value="1"/>
</dbReference>
<dbReference type="InterPro" id="IPR017972">
    <property type="entry name" value="Cyt_P450_CS"/>
</dbReference>
<reference evidence="15 16" key="1">
    <citation type="submission" date="2024-01" db="EMBL/GenBank/DDBJ databases">
        <title>The genomes of 5 underutilized Papilionoideae crops provide insights into root nodulation and disease resistanc.</title>
        <authorList>
            <person name="Yuan L."/>
        </authorList>
    </citation>
    <scope>NUCLEOTIDE SEQUENCE [LARGE SCALE GENOMIC DNA]</scope>
    <source>
        <strain evidence="15">ZHUSHIDOU_FW_LH</strain>
        <tissue evidence="15">Leaf</tissue>
    </source>
</reference>
<comment type="caution">
    <text evidence="15">The sequence shown here is derived from an EMBL/GenBank/DDBJ whole genome shotgun (WGS) entry which is preliminary data.</text>
</comment>
<name>A0AAN9HUP7_CROPI</name>
<dbReference type="PANTHER" id="PTHR24298">
    <property type="entry name" value="FLAVONOID 3'-MONOOXYGENASE-RELATED"/>
    <property type="match status" value="1"/>
</dbReference>
<feature type="signal peptide" evidence="14">
    <location>
        <begin position="1"/>
        <end position="19"/>
    </location>
</feature>
<evidence type="ECO:0000313" key="16">
    <source>
        <dbReference type="Proteomes" id="UP001372338"/>
    </source>
</evidence>
<evidence type="ECO:0000256" key="14">
    <source>
        <dbReference type="SAM" id="SignalP"/>
    </source>
</evidence>
<evidence type="ECO:0000256" key="6">
    <source>
        <dbReference type="ARBA" id="ARBA00022723"/>
    </source>
</evidence>
<dbReference type="InterPro" id="IPR002401">
    <property type="entry name" value="Cyt_P450_E_grp-I"/>
</dbReference>
<evidence type="ECO:0000256" key="10">
    <source>
        <dbReference type="ARBA" id="ARBA00023033"/>
    </source>
</evidence>
<dbReference type="GO" id="GO:0016020">
    <property type="term" value="C:membrane"/>
    <property type="evidence" value="ECO:0007669"/>
    <property type="project" value="UniProtKB-SubCell"/>
</dbReference>
<evidence type="ECO:0008006" key="17">
    <source>
        <dbReference type="Google" id="ProtNLM"/>
    </source>
</evidence>
<keyword evidence="11" id="KW-0472">Membrane</keyword>
<keyword evidence="4 12" id="KW-0349">Heme</keyword>
<dbReference type="PANTHER" id="PTHR24298:SF908">
    <property type="entry name" value="CYTOCHROME P450 FAMILY PROTEIN"/>
    <property type="match status" value="1"/>
</dbReference>
<organism evidence="15 16">
    <name type="scientific">Crotalaria pallida</name>
    <name type="common">Smooth rattlebox</name>
    <name type="synonym">Crotalaria striata</name>
    <dbReference type="NCBI Taxonomy" id="3830"/>
    <lineage>
        <taxon>Eukaryota</taxon>
        <taxon>Viridiplantae</taxon>
        <taxon>Streptophyta</taxon>
        <taxon>Embryophyta</taxon>
        <taxon>Tracheophyta</taxon>
        <taxon>Spermatophyta</taxon>
        <taxon>Magnoliopsida</taxon>
        <taxon>eudicotyledons</taxon>
        <taxon>Gunneridae</taxon>
        <taxon>Pentapetalae</taxon>
        <taxon>rosids</taxon>
        <taxon>fabids</taxon>
        <taxon>Fabales</taxon>
        <taxon>Fabaceae</taxon>
        <taxon>Papilionoideae</taxon>
        <taxon>50 kb inversion clade</taxon>
        <taxon>genistoids sensu lato</taxon>
        <taxon>core genistoids</taxon>
        <taxon>Crotalarieae</taxon>
        <taxon>Crotalaria</taxon>
    </lineage>
</organism>
<dbReference type="InterPro" id="IPR036396">
    <property type="entry name" value="Cyt_P450_sf"/>
</dbReference>
<comment type="subcellular location">
    <subcellularLocation>
        <location evidence="2">Membrane</location>
        <topology evidence="2">Single-pass membrane protein</topology>
    </subcellularLocation>
</comment>
<keyword evidence="9 12" id="KW-0408">Iron</keyword>
<dbReference type="InterPro" id="IPR051103">
    <property type="entry name" value="Plant_metabolite_P450s"/>
</dbReference>
<evidence type="ECO:0000313" key="15">
    <source>
        <dbReference type="EMBL" id="KAK7252562.1"/>
    </source>
</evidence>
<evidence type="ECO:0000256" key="12">
    <source>
        <dbReference type="PIRSR" id="PIRSR602401-1"/>
    </source>
</evidence>
<evidence type="ECO:0000256" key="2">
    <source>
        <dbReference type="ARBA" id="ARBA00004167"/>
    </source>
</evidence>
<dbReference type="AlphaFoldDB" id="A0AAN9HUP7"/>
<dbReference type="CDD" id="cd11075">
    <property type="entry name" value="CYP77_89"/>
    <property type="match status" value="1"/>
</dbReference>
<keyword evidence="7" id="KW-1133">Transmembrane helix</keyword>
<feature type="chain" id="PRO_5043050711" description="Cytochrome P450" evidence="14">
    <location>
        <begin position="20"/>
        <end position="513"/>
    </location>
</feature>
<comment type="similarity">
    <text evidence="3 13">Belongs to the cytochrome P450 family.</text>
</comment>
<evidence type="ECO:0000256" key="1">
    <source>
        <dbReference type="ARBA" id="ARBA00001971"/>
    </source>
</evidence>
<dbReference type="GO" id="GO:0016709">
    <property type="term" value="F:oxidoreductase activity, acting on paired donors, with incorporation or reduction of molecular oxygen, NAD(P)H as one donor, and incorporation of one atom of oxygen"/>
    <property type="evidence" value="ECO:0007669"/>
    <property type="project" value="TreeGrafter"/>
</dbReference>
<evidence type="ECO:0000256" key="5">
    <source>
        <dbReference type="ARBA" id="ARBA00022692"/>
    </source>
</evidence>
<evidence type="ECO:0000256" key="7">
    <source>
        <dbReference type="ARBA" id="ARBA00022989"/>
    </source>
</evidence>
<dbReference type="GO" id="GO:0020037">
    <property type="term" value="F:heme binding"/>
    <property type="evidence" value="ECO:0007669"/>
    <property type="project" value="InterPro"/>
</dbReference>
<dbReference type="InterPro" id="IPR001128">
    <property type="entry name" value="Cyt_P450"/>
</dbReference>
<evidence type="ECO:0000256" key="4">
    <source>
        <dbReference type="ARBA" id="ARBA00022617"/>
    </source>
</evidence>
<evidence type="ECO:0000256" key="3">
    <source>
        <dbReference type="ARBA" id="ARBA00010617"/>
    </source>
</evidence>
<evidence type="ECO:0000256" key="11">
    <source>
        <dbReference type="ARBA" id="ARBA00023136"/>
    </source>
</evidence>
<dbReference type="PROSITE" id="PS00086">
    <property type="entry name" value="CYTOCHROME_P450"/>
    <property type="match status" value="1"/>
</dbReference>
<dbReference type="Pfam" id="PF00067">
    <property type="entry name" value="p450"/>
    <property type="match status" value="1"/>
</dbReference>
<accession>A0AAN9HUP7</accession>
<dbReference type="GO" id="GO:0005506">
    <property type="term" value="F:iron ion binding"/>
    <property type="evidence" value="ECO:0007669"/>
    <property type="project" value="InterPro"/>
</dbReference>
<keyword evidence="5" id="KW-0812">Transmembrane</keyword>
<dbReference type="Gene3D" id="1.10.630.10">
    <property type="entry name" value="Cytochrome P450"/>
    <property type="match status" value="1"/>
</dbReference>
<keyword evidence="16" id="KW-1185">Reference proteome</keyword>
<comment type="cofactor">
    <cofactor evidence="1 12">
        <name>heme</name>
        <dbReference type="ChEBI" id="CHEBI:30413"/>
    </cofactor>
</comment>
<dbReference type="PRINTS" id="PR00463">
    <property type="entry name" value="EP450I"/>
</dbReference>
<keyword evidence="14" id="KW-0732">Signal</keyword>
<keyword evidence="6 12" id="KW-0479">Metal-binding</keyword>
<dbReference type="PRINTS" id="PR00385">
    <property type="entry name" value="P450"/>
</dbReference>
<sequence>MWLYLVASICVYVFLQALANVICNKRLPPSPPTVPILGNIFWLLKSSKNFADLEPILRSLRLKYGNIVTIHIGSSPSIFITSHEAAHRALVKNGTTFASRPLALQTTQVIFPNQHTVSTSPYGPIWRLLRQNFMHVIQPSRLNSYSHCRKFALNILKKNVLVEIESGNKAIPINGYFNYTMYVLLTYMCFGEKFDEETIKNIQSVQHSLVYNFIRFNVLNFLPMLSKIVFRKLWKELLEIRQNRANVLLPIIKARHDKIKSKVGDHNRGECEHIFEAYVDTLYDMKLPNSENKLSDEELVSLCSEFMLGGTDTTATTWLWAMANLVKYQNVQDKLFDEIMEVVNPNEDIEEEHLKRMPYLKAVVLETFRRHPPGHFILPRAVTQDTVMDGYDIPKNAMVNFLVAEMGWDPDVWKDPMEFRPERFLRHDGGVEDAKFDIKGFTEIKMMPFGAGRRVCPAISMALLHLEYFVANMVRDFHWTLEDGCEVDLSEKQAFTIVMKNPLKPCVSIRIFT</sequence>
<keyword evidence="8 13" id="KW-0560">Oxidoreductase</keyword>
<protein>
    <recommendedName>
        <fullName evidence="17">Cytochrome P450</fullName>
    </recommendedName>
</protein>
<evidence type="ECO:0000256" key="9">
    <source>
        <dbReference type="ARBA" id="ARBA00023004"/>
    </source>
</evidence>
<keyword evidence="10 13" id="KW-0503">Monooxygenase</keyword>
<dbReference type="EMBL" id="JAYWIO010000007">
    <property type="protein sequence ID" value="KAK7252562.1"/>
    <property type="molecule type" value="Genomic_DNA"/>
</dbReference>
<evidence type="ECO:0000256" key="13">
    <source>
        <dbReference type="RuleBase" id="RU000461"/>
    </source>
</evidence>
<feature type="binding site" description="axial binding residue" evidence="12">
    <location>
        <position position="456"/>
    </location>
    <ligand>
        <name>heme</name>
        <dbReference type="ChEBI" id="CHEBI:30413"/>
    </ligand>
    <ligandPart>
        <name>Fe</name>
        <dbReference type="ChEBI" id="CHEBI:18248"/>
    </ligandPart>
</feature>
<dbReference type="SUPFAM" id="SSF48264">
    <property type="entry name" value="Cytochrome P450"/>
    <property type="match status" value="1"/>
</dbReference>
<dbReference type="Proteomes" id="UP001372338">
    <property type="component" value="Unassembled WGS sequence"/>
</dbReference>